<keyword evidence="7" id="KW-0269">Exonuclease</keyword>
<comment type="similarity">
    <text evidence="2">Belongs to the REXO4 family.</text>
</comment>
<feature type="compositionally biased region" description="Low complexity" evidence="10">
    <location>
        <begin position="127"/>
        <end position="143"/>
    </location>
</feature>
<dbReference type="GO" id="GO:0004527">
    <property type="term" value="F:exonuclease activity"/>
    <property type="evidence" value="ECO:0007669"/>
    <property type="project" value="UniProtKB-KW"/>
</dbReference>
<feature type="domain" description="Exonuclease" evidence="11">
    <location>
        <begin position="170"/>
        <end position="347"/>
    </location>
</feature>
<dbReference type="Pfam" id="PF00929">
    <property type="entry name" value="RNase_T"/>
    <property type="match status" value="1"/>
</dbReference>
<dbReference type="GO" id="GO:0005634">
    <property type="term" value="C:nucleus"/>
    <property type="evidence" value="ECO:0007669"/>
    <property type="project" value="UniProtKB-SubCell"/>
</dbReference>
<evidence type="ECO:0000256" key="9">
    <source>
        <dbReference type="ARBA" id="ARBA00025599"/>
    </source>
</evidence>
<dbReference type="SUPFAM" id="SSF53098">
    <property type="entry name" value="Ribonuclease H-like"/>
    <property type="match status" value="1"/>
</dbReference>
<organism evidence="12 13">
    <name type="scientific">Cyclostephanos tholiformis</name>
    <dbReference type="NCBI Taxonomy" id="382380"/>
    <lineage>
        <taxon>Eukaryota</taxon>
        <taxon>Sar</taxon>
        <taxon>Stramenopiles</taxon>
        <taxon>Ochrophyta</taxon>
        <taxon>Bacillariophyta</taxon>
        <taxon>Coscinodiscophyceae</taxon>
        <taxon>Thalassiosirophycidae</taxon>
        <taxon>Stephanodiscales</taxon>
        <taxon>Stephanodiscaceae</taxon>
        <taxon>Cyclostephanos</taxon>
    </lineage>
</organism>
<evidence type="ECO:0000256" key="1">
    <source>
        <dbReference type="ARBA" id="ARBA00004123"/>
    </source>
</evidence>
<dbReference type="InterPro" id="IPR013520">
    <property type="entry name" value="Ribonucl_H"/>
</dbReference>
<dbReference type="EMBL" id="JALLPB020000106">
    <property type="protein sequence ID" value="KAL3817388.1"/>
    <property type="molecule type" value="Genomic_DNA"/>
</dbReference>
<dbReference type="GO" id="GO:0006364">
    <property type="term" value="P:rRNA processing"/>
    <property type="evidence" value="ECO:0007669"/>
    <property type="project" value="UniProtKB-KW"/>
</dbReference>
<dbReference type="Gene3D" id="3.30.420.10">
    <property type="entry name" value="Ribonuclease H-like superfamily/Ribonuclease H"/>
    <property type="match status" value="1"/>
</dbReference>
<keyword evidence="5" id="KW-0540">Nuclease</keyword>
<evidence type="ECO:0000256" key="4">
    <source>
        <dbReference type="ARBA" id="ARBA00022552"/>
    </source>
</evidence>
<dbReference type="InterPro" id="IPR012337">
    <property type="entry name" value="RNaseH-like_sf"/>
</dbReference>
<feature type="region of interest" description="Disordered" evidence="10">
    <location>
        <begin position="33"/>
        <end position="149"/>
    </location>
</feature>
<evidence type="ECO:0000256" key="8">
    <source>
        <dbReference type="ARBA" id="ARBA00023242"/>
    </source>
</evidence>
<evidence type="ECO:0000259" key="11">
    <source>
        <dbReference type="SMART" id="SM00479"/>
    </source>
</evidence>
<evidence type="ECO:0000256" key="5">
    <source>
        <dbReference type="ARBA" id="ARBA00022722"/>
    </source>
</evidence>
<dbReference type="CDD" id="cd06144">
    <property type="entry name" value="REX4_like"/>
    <property type="match status" value="1"/>
</dbReference>
<comment type="function">
    <text evidence="9">Exoribonuclease involved in ribosome biosynthesis. Involved in the processing of ITS1, the internal transcribed spacer localized between the 18S and 5.8S rRNAs.</text>
</comment>
<dbReference type="PANTHER" id="PTHR12801:SF45">
    <property type="entry name" value="RNA EXONUCLEASE 4"/>
    <property type="match status" value="1"/>
</dbReference>
<evidence type="ECO:0000256" key="6">
    <source>
        <dbReference type="ARBA" id="ARBA00022801"/>
    </source>
</evidence>
<feature type="compositionally biased region" description="Basic residues" evidence="10">
    <location>
        <begin position="53"/>
        <end position="64"/>
    </location>
</feature>
<dbReference type="InterPro" id="IPR036397">
    <property type="entry name" value="RNaseH_sf"/>
</dbReference>
<feature type="compositionally biased region" description="Low complexity" evidence="10">
    <location>
        <begin position="74"/>
        <end position="83"/>
    </location>
</feature>
<keyword evidence="8" id="KW-0539">Nucleus</keyword>
<keyword evidence="4" id="KW-0698">rRNA processing</keyword>
<keyword evidence="13" id="KW-1185">Reference proteome</keyword>
<dbReference type="InterPro" id="IPR047021">
    <property type="entry name" value="REXO1/3/4-like"/>
</dbReference>
<proteinExistence type="inferred from homology"/>
<feature type="compositionally biased region" description="Basic and acidic residues" evidence="10">
    <location>
        <begin position="371"/>
        <end position="381"/>
    </location>
</feature>
<dbReference type="InterPro" id="IPR037431">
    <property type="entry name" value="REX4_DEDDh_dom"/>
</dbReference>
<accession>A0ABD3RYS4</accession>
<evidence type="ECO:0000256" key="7">
    <source>
        <dbReference type="ARBA" id="ARBA00022839"/>
    </source>
</evidence>
<keyword evidence="6" id="KW-0378">Hydrolase</keyword>
<comment type="caution">
    <text evidence="12">The sequence shown here is derived from an EMBL/GenBank/DDBJ whole genome shotgun (WGS) entry which is preliminary data.</text>
</comment>
<evidence type="ECO:0000313" key="12">
    <source>
        <dbReference type="EMBL" id="KAL3817388.1"/>
    </source>
</evidence>
<dbReference type="Proteomes" id="UP001530377">
    <property type="component" value="Unassembled WGS sequence"/>
</dbReference>
<dbReference type="SMART" id="SM00479">
    <property type="entry name" value="EXOIII"/>
    <property type="match status" value="1"/>
</dbReference>
<feature type="region of interest" description="Disordered" evidence="10">
    <location>
        <begin position="362"/>
        <end position="381"/>
    </location>
</feature>
<name>A0ABD3RYS4_9STRA</name>
<dbReference type="PANTHER" id="PTHR12801">
    <property type="entry name" value="RNA EXONUCLEASE REXO1 / RECO3 FAMILY MEMBER-RELATED"/>
    <property type="match status" value="1"/>
</dbReference>
<evidence type="ECO:0000256" key="10">
    <source>
        <dbReference type="SAM" id="MobiDB-lite"/>
    </source>
</evidence>
<reference evidence="12 13" key="1">
    <citation type="submission" date="2024-10" db="EMBL/GenBank/DDBJ databases">
        <title>Updated reference genomes for cyclostephanoid diatoms.</title>
        <authorList>
            <person name="Roberts W.R."/>
            <person name="Alverson A.J."/>
        </authorList>
    </citation>
    <scope>NUCLEOTIDE SEQUENCE [LARGE SCALE GENOMIC DNA]</scope>
    <source>
        <strain evidence="12 13">AJA228-03</strain>
    </source>
</reference>
<evidence type="ECO:0000256" key="3">
    <source>
        <dbReference type="ARBA" id="ARBA00016937"/>
    </source>
</evidence>
<gene>
    <name evidence="12" type="ORF">ACHAXA_005023</name>
</gene>
<protein>
    <recommendedName>
        <fullName evidence="3">RNA exonuclease 4</fullName>
    </recommendedName>
</protein>
<dbReference type="AlphaFoldDB" id="A0ABD3RYS4"/>
<sequence length="381" mass="42395">MMSATTSSITCPTIKANSSLRRAMMHTRNDVHPAARDIKSSSHPVIGVIPPPKKSRRRRPRKQNRNPSSRDDSTASTEPSSSSDDGRSSPPPLDVSPNKTRRNRNRRSSTKSIGCDGHRTPGTMVVSIPSASTHIPSSSPSSSSRDDIDGIDDACGIDDGILLPDANESRCLAIDCEMVGIGPCGRTSRLARVVALDHMGDVVYDAHVRTTEVVTDYRTGVSGITPEDLLETNGAVSFDEARGAMRELIRDRIIVGHGLKNDLYALGIWDHPWYDIRDTARYEPFMRPVGPNEYNPTNATRVPKKLRTLAKDKLNMTIQVEGMPHDPIEDALAALCLYRRHRIKWENAIRYKVERTREISSRGMRSSSYSVDERTRLDRIR</sequence>
<evidence type="ECO:0000313" key="13">
    <source>
        <dbReference type="Proteomes" id="UP001530377"/>
    </source>
</evidence>
<evidence type="ECO:0000256" key="2">
    <source>
        <dbReference type="ARBA" id="ARBA00010489"/>
    </source>
</evidence>
<comment type="subcellular location">
    <subcellularLocation>
        <location evidence="1">Nucleus</location>
    </subcellularLocation>
</comment>
<feature type="compositionally biased region" description="Basic residues" evidence="10">
    <location>
        <begin position="99"/>
        <end position="109"/>
    </location>
</feature>